<gene>
    <name evidence="2" type="ORF">Tci_380573</name>
</gene>
<keyword evidence="1" id="KW-0812">Transmembrane</keyword>
<name>A0A699HJL4_TANCI</name>
<dbReference type="EMBL" id="BKCJ010150782">
    <property type="protein sequence ID" value="GEY08599.1"/>
    <property type="molecule type" value="Genomic_DNA"/>
</dbReference>
<feature type="transmembrane region" description="Helical" evidence="1">
    <location>
        <begin position="21"/>
        <end position="40"/>
    </location>
</feature>
<organism evidence="2">
    <name type="scientific">Tanacetum cinerariifolium</name>
    <name type="common">Dalmatian daisy</name>
    <name type="synonym">Chrysanthemum cinerariifolium</name>
    <dbReference type="NCBI Taxonomy" id="118510"/>
    <lineage>
        <taxon>Eukaryota</taxon>
        <taxon>Viridiplantae</taxon>
        <taxon>Streptophyta</taxon>
        <taxon>Embryophyta</taxon>
        <taxon>Tracheophyta</taxon>
        <taxon>Spermatophyta</taxon>
        <taxon>Magnoliopsida</taxon>
        <taxon>eudicotyledons</taxon>
        <taxon>Gunneridae</taxon>
        <taxon>Pentapetalae</taxon>
        <taxon>asterids</taxon>
        <taxon>campanulids</taxon>
        <taxon>Asterales</taxon>
        <taxon>Asteraceae</taxon>
        <taxon>Asteroideae</taxon>
        <taxon>Anthemideae</taxon>
        <taxon>Anthemidinae</taxon>
        <taxon>Tanacetum</taxon>
    </lineage>
</organism>
<keyword evidence="1" id="KW-0472">Membrane</keyword>
<proteinExistence type="predicted"/>
<reference evidence="2" key="1">
    <citation type="journal article" date="2019" name="Sci. Rep.">
        <title>Draft genome of Tanacetum cinerariifolium, the natural source of mosquito coil.</title>
        <authorList>
            <person name="Yamashiro T."/>
            <person name="Shiraishi A."/>
            <person name="Satake H."/>
            <person name="Nakayama K."/>
        </authorList>
    </citation>
    <scope>NUCLEOTIDE SEQUENCE</scope>
</reference>
<comment type="caution">
    <text evidence="2">The sequence shown here is derived from an EMBL/GenBank/DDBJ whole genome shotgun (WGS) entry which is preliminary data.</text>
</comment>
<keyword evidence="1" id="KW-1133">Transmembrane helix</keyword>
<dbReference type="AlphaFoldDB" id="A0A699HJL4"/>
<protein>
    <submittedName>
        <fullName evidence="2">Uncharacterized protein</fullName>
    </submittedName>
</protein>
<evidence type="ECO:0000256" key="1">
    <source>
        <dbReference type="SAM" id="Phobius"/>
    </source>
</evidence>
<accession>A0A699HJL4</accession>
<sequence>MIGCYQKRIETSWTRRGNNMIFCWIVLFLTEKIFFVLFGVNNGYNDPLKKSIAIIELVKSPLSLGCPDKGFELGHFGQWSYNSAEIPDKTTVERSETVKASDLLNGSGVAEVLIVGYEHVVMNCGLAGNRCPLVILSRSGTACDRDLRMSIPFHGCLLVRGSITDIRYVLTQRALTIFCKTYHIPNEVHPQLPSPNQTIHEMPSVKIGVYTSAAKVSHFEVLFRVHGFEPTVRLFRCFYVNSKKKGWMSFNKRSGSDAVCYTKPLDSLKH</sequence>
<evidence type="ECO:0000313" key="2">
    <source>
        <dbReference type="EMBL" id="GEY08599.1"/>
    </source>
</evidence>